<keyword evidence="3" id="KW-1185">Reference proteome</keyword>
<comment type="caution">
    <text evidence="2">The sequence shown here is derived from an EMBL/GenBank/DDBJ whole genome shotgun (WGS) entry which is preliminary data.</text>
</comment>
<feature type="compositionally biased region" description="Basic and acidic residues" evidence="1">
    <location>
        <begin position="447"/>
        <end position="456"/>
    </location>
</feature>
<feature type="compositionally biased region" description="Basic residues" evidence="1">
    <location>
        <begin position="457"/>
        <end position="466"/>
    </location>
</feature>
<feature type="compositionally biased region" description="Polar residues" evidence="1">
    <location>
        <begin position="545"/>
        <end position="556"/>
    </location>
</feature>
<evidence type="ECO:0000256" key="1">
    <source>
        <dbReference type="SAM" id="MobiDB-lite"/>
    </source>
</evidence>
<dbReference type="Proteomes" id="UP001189429">
    <property type="component" value="Unassembled WGS sequence"/>
</dbReference>
<accession>A0ABN9UUT0</accession>
<name>A0ABN9UUT0_9DINO</name>
<reference evidence="2" key="1">
    <citation type="submission" date="2023-10" db="EMBL/GenBank/DDBJ databases">
        <authorList>
            <person name="Chen Y."/>
            <person name="Shah S."/>
            <person name="Dougan E. K."/>
            <person name="Thang M."/>
            <person name="Chan C."/>
        </authorList>
    </citation>
    <scope>NUCLEOTIDE SEQUENCE [LARGE SCALE GENOMIC DNA]</scope>
</reference>
<feature type="region of interest" description="Disordered" evidence="1">
    <location>
        <begin position="404"/>
        <end position="475"/>
    </location>
</feature>
<sequence>MNRREHDPLKMEPVPVTIELLGEVVDGSSPPRLGPLSQESQKILRLPLPHEPPRLAPLRELVREKAARLRVQIEAESIDVDIVRSSVWIADMLLHPPHGGWISLQHRVHLAAGIQTSKEHWRLGESLKMVSENEKKGHIEVKYRIWGRRHLKRDQEDLLASDGFWDRAIVGVVKLLLENSARTIRHQLDEQRAKFSRRLVEFLANCQQEEELLPAFEDPLVQLHAAQVLHTQSKNSVASSSCPGFDRTRAAGTARMLARSLEPEYPDSATFDPYSKVSYRIVSRIADVLQGKLSGDDNKTIQDLARAEAEMWELGAMQKSIQKANDHFADEDPEVEHFISDPDARSRHDGQAGGSVQVQFAPDARLLQIIAKHVRKVASASESCVDKDQQRDIQERLSEYSTLVKEQERSMKEAEQQGVAKRPGGGLWQPQALALAGGPERSGWRSKSKEPEEASKSPRKASKKGKQKEPQKVQTHTEILLESLQRHESLGASGNVQLFTERPSEIHGSDLRSWQLSPLQAAKRSAPAAASVEDVALQPARPRSGSVSSATANSPARSKHQVAQGEQVPICFYRLDRKSIRAHEGGRRGLLELHFTEVGGARGPPRRWAAAAVAAGCLRPGGCRPMALQAHVREELRRSDSLDAAATHLLWFMGMEADGGGKAFPDLFRRYELNLTGGSWAAGDCAAGAAGSAGALEACVCRKLEGLRALCSVPRTLPREGAAPKAQGRYGRRALRAALRALGRRQEGVPGLGLRRGALPSPAGGGAPGGAEAFLLAGAAGSGRGEALSPAVHATAMATVARCELALGSQVEWSAVAQWFAAAEHAVAQALPQQALTSHTLGIVWEALSFAAAQLPDDRREEKGAAEKVVTTVGKAVRQQLKSAKEDNMWSYSVASATAVRLNTSRAPRRQLESLEKLARAHAERYRDEVLPGINVSEQCTCGPVVGLAPLATLLQDSSLAQLVIELVDKDIRLFQVPQDFASEEGAQLGALAEPWRLRGAFVRHPAQLQREGRPQSLRVDDTATCLAAVSAALGMVESMLGVDDADLRQQHPGRPAGPGRPGAPAGGEL</sequence>
<feature type="compositionally biased region" description="Basic and acidic residues" evidence="1">
    <location>
        <begin position="405"/>
        <end position="415"/>
    </location>
</feature>
<feature type="region of interest" description="Disordered" evidence="1">
    <location>
        <begin position="530"/>
        <end position="562"/>
    </location>
</feature>
<feature type="region of interest" description="Disordered" evidence="1">
    <location>
        <begin position="1048"/>
        <end position="1070"/>
    </location>
</feature>
<evidence type="ECO:0000313" key="3">
    <source>
        <dbReference type="Proteomes" id="UP001189429"/>
    </source>
</evidence>
<gene>
    <name evidence="2" type="ORF">PCOR1329_LOCUS51898</name>
</gene>
<protein>
    <submittedName>
        <fullName evidence="2">Uncharacterized protein</fullName>
    </submittedName>
</protein>
<dbReference type="EMBL" id="CAUYUJ010016308">
    <property type="protein sequence ID" value="CAK0863860.1"/>
    <property type="molecule type" value="Genomic_DNA"/>
</dbReference>
<evidence type="ECO:0000313" key="2">
    <source>
        <dbReference type="EMBL" id="CAK0863860.1"/>
    </source>
</evidence>
<proteinExistence type="predicted"/>
<organism evidence="2 3">
    <name type="scientific">Prorocentrum cordatum</name>
    <dbReference type="NCBI Taxonomy" id="2364126"/>
    <lineage>
        <taxon>Eukaryota</taxon>
        <taxon>Sar</taxon>
        <taxon>Alveolata</taxon>
        <taxon>Dinophyceae</taxon>
        <taxon>Prorocentrales</taxon>
        <taxon>Prorocentraceae</taxon>
        <taxon>Prorocentrum</taxon>
    </lineage>
</organism>